<proteinExistence type="predicted"/>
<accession>A0ABW3WLL8</accession>
<comment type="caution">
    <text evidence="1">The sequence shown here is derived from an EMBL/GenBank/DDBJ whole genome shotgun (WGS) entry which is preliminary data.</text>
</comment>
<name>A0ABW3WLL8_9FLAO</name>
<evidence type="ECO:0000313" key="1">
    <source>
        <dbReference type="EMBL" id="MFD1292980.1"/>
    </source>
</evidence>
<dbReference type="EMBL" id="JBHTMV010000003">
    <property type="protein sequence ID" value="MFD1292980.1"/>
    <property type="molecule type" value="Genomic_DNA"/>
</dbReference>
<keyword evidence="2" id="KW-1185">Reference proteome</keyword>
<dbReference type="PROSITE" id="PS51257">
    <property type="entry name" value="PROKAR_LIPOPROTEIN"/>
    <property type="match status" value="1"/>
</dbReference>
<dbReference type="Proteomes" id="UP001597241">
    <property type="component" value="Unassembled WGS sequence"/>
</dbReference>
<gene>
    <name evidence="1" type="ORF">ACFQ5N_03935</name>
</gene>
<reference evidence="2" key="1">
    <citation type="journal article" date="2019" name="Int. J. Syst. Evol. Microbiol.">
        <title>The Global Catalogue of Microorganisms (GCM) 10K type strain sequencing project: providing services to taxonomists for standard genome sequencing and annotation.</title>
        <authorList>
            <consortium name="The Broad Institute Genomics Platform"/>
            <consortium name="The Broad Institute Genome Sequencing Center for Infectious Disease"/>
            <person name="Wu L."/>
            <person name="Ma J."/>
        </authorList>
    </citation>
    <scope>NUCLEOTIDE SEQUENCE [LARGE SCALE GENOMIC DNA]</scope>
    <source>
        <strain evidence="2">CCUG 62221</strain>
    </source>
</reference>
<dbReference type="InterPro" id="IPR025634">
    <property type="entry name" value="DUF4292"/>
</dbReference>
<dbReference type="Pfam" id="PF14125">
    <property type="entry name" value="DUF4292"/>
    <property type="match status" value="1"/>
</dbReference>
<protein>
    <submittedName>
        <fullName evidence="1">DUF4292 domain-containing protein</fullName>
    </submittedName>
</protein>
<dbReference type="RefSeq" id="WP_386807910.1">
    <property type="nucleotide sequence ID" value="NZ_JBHTMV010000003.1"/>
</dbReference>
<dbReference type="Gene3D" id="2.50.20.10">
    <property type="entry name" value="Lipoprotein localisation LolA/LolB/LppX"/>
    <property type="match status" value="1"/>
</dbReference>
<organism evidence="1 2">
    <name type="scientific">Lutibacter holmesii</name>
    <dbReference type="NCBI Taxonomy" id="1137985"/>
    <lineage>
        <taxon>Bacteria</taxon>
        <taxon>Pseudomonadati</taxon>
        <taxon>Bacteroidota</taxon>
        <taxon>Flavobacteriia</taxon>
        <taxon>Flavobacteriales</taxon>
        <taxon>Flavobacteriaceae</taxon>
        <taxon>Lutibacter</taxon>
    </lineage>
</organism>
<sequence length="258" mass="29806">MKYSFKIIMLLFLIFTSCKSKKNIAGANAVTSVSTKKIIHNHYENVFDQETIDARLNAKYKDKSKSVSINIKMRLEKDKTIWMSATKFGIPVAKVLITPTKVSYYEKLSNTYFDGDFSLLSKWLGTELDYEKIQNLLLGQALFNLKEGRYSSAILNETYQLTPKKKNELFAILFFLNSKNFKLDKQEIRHPEKAQTLLVSYPNYQEINGQQIPKNVDITATDNKKTTNINIEYRSVEFNKQLTFPFSIPSGYTEITLK</sequence>
<evidence type="ECO:0000313" key="2">
    <source>
        <dbReference type="Proteomes" id="UP001597241"/>
    </source>
</evidence>